<dbReference type="InterPro" id="IPR001356">
    <property type="entry name" value="HD"/>
</dbReference>
<keyword evidence="7" id="KW-1185">Reference proteome</keyword>
<proteinExistence type="predicted"/>
<dbReference type="AlphaFoldDB" id="A0AAD8BD28"/>
<dbReference type="InterPro" id="IPR009057">
    <property type="entry name" value="Homeodomain-like_sf"/>
</dbReference>
<comment type="subcellular location">
    <subcellularLocation>
        <location evidence="1 2 3">Nucleus</location>
    </subcellularLocation>
</comment>
<feature type="compositionally biased region" description="Low complexity" evidence="4">
    <location>
        <begin position="1"/>
        <end position="17"/>
    </location>
</feature>
<feature type="DNA-binding region" description="Homeobox" evidence="2">
    <location>
        <begin position="104"/>
        <end position="178"/>
    </location>
</feature>
<dbReference type="GO" id="GO:0005634">
    <property type="term" value="C:nucleus"/>
    <property type="evidence" value="ECO:0007669"/>
    <property type="project" value="UniProtKB-SubCell"/>
</dbReference>
<dbReference type="PROSITE" id="PS50071">
    <property type="entry name" value="HOMEOBOX_2"/>
    <property type="match status" value="1"/>
</dbReference>
<keyword evidence="2 3" id="KW-0371">Homeobox</keyword>
<evidence type="ECO:0000256" key="4">
    <source>
        <dbReference type="SAM" id="MobiDB-lite"/>
    </source>
</evidence>
<evidence type="ECO:0000313" key="7">
    <source>
        <dbReference type="Proteomes" id="UP001233172"/>
    </source>
</evidence>
<organism evidence="6 7">
    <name type="scientific">Biomphalaria pfeifferi</name>
    <name type="common">Bloodfluke planorb</name>
    <name type="synonym">Freshwater snail</name>
    <dbReference type="NCBI Taxonomy" id="112525"/>
    <lineage>
        <taxon>Eukaryota</taxon>
        <taxon>Metazoa</taxon>
        <taxon>Spiralia</taxon>
        <taxon>Lophotrochozoa</taxon>
        <taxon>Mollusca</taxon>
        <taxon>Gastropoda</taxon>
        <taxon>Heterobranchia</taxon>
        <taxon>Euthyneura</taxon>
        <taxon>Panpulmonata</taxon>
        <taxon>Hygrophila</taxon>
        <taxon>Lymnaeoidea</taxon>
        <taxon>Planorbidae</taxon>
        <taxon>Biomphalaria</taxon>
    </lineage>
</organism>
<evidence type="ECO:0000256" key="3">
    <source>
        <dbReference type="RuleBase" id="RU000682"/>
    </source>
</evidence>
<dbReference type="Gene3D" id="1.10.10.60">
    <property type="entry name" value="Homeodomain-like"/>
    <property type="match status" value="1"/>
</dbReference>
<feature type="region of interest" description="Disordered" evidence="4">
    <location>
        <begin position="1"/>
        <end position="23"/>
    </location>
</feature>
<protein>
    <submittedName>
        <fullName evidence="6">Protein gooseberry</fullName>
    </submittedName>
</protein>
<gene>
    <name evidence="6" type="ORF">Bpfe_019328</name>
</gene>
<keyword evidence="2 3" id="KW-0539">Nucleus</keyword>
<dbReference type="CDD" id="cd00086">
    <property type="entry name" value="homeodomain"/>
    <property type="match status" value="1"/>
</dbReference>
<dbReference type="Pfam" id="PF00046">
    <property type="entry name" value="Homeodomain"/>
    <property type="match status" value="1"/>
</dbReference>
<feature type="domain" description="Homeobox" evidence="5">
    <location>
        <begin position="102"/>
        <end position="177"/>
    </location>
</feature>
<keyword evidence="2 3" id="KW-0238">DNA-binding</keyword>
<evidence type="ECO:0000256" key="2">
    <source>
        <dbReference type="PROSITE-ProRule" id="PRU00108"/>
    </source>
</evidence>
<sequence>MNQYLDSPALDSISSDSRSQESDIIDRQATKCDVKINFSISSILGLHQAEDDRTSEALSGDQHSHYYQLDNRGFTPVRGESRSGDFTSPLDTSDTCDLSASVKIKRNRTTFSTRQLQELERTFRKTHYPDIFTREKLASRVKLPESRIQASSNAFSSYGDCLILVWFQNRRAKWRKREKPYQPFVYGSPCNLTCPLQWQTNNIFSTDTGLPSIYRHFPQLFPAQPTMQGELIRSQPYCLPMSAMVSSSVSMTAASTSAVSLQDGCVSLIRPVKPNR</sequence>
<comment type="caution">
    <text evidence="6">The sequence shown here is derived from an EMBL/GenBank/DDBJ whole genome shotgun (WGS) entry which is preliminary data.</text>
</comment>
<dbReference type="Proteomes" id="UP001233172">
    <property type="component" value="Unassembled WGS sequence"/>
</dbReference>
<reference evidence="6" key="2">
    <citation type="submission" date="2023-04" db="EMBL/GenBank/DDBJ databases">
        <authorList>
            <person name="Bu L."/>
            <person name="Lu L."/>
            <person name="Laidemitt M.R."/>
            <person name="Zhang S.M."/>
            <person name="Mutuku M."/>
            <person name="Mkoji G."/>
            <person name="Steinauer M."/>
            <person name="Loker E.S."/>
        </authorList>
    </citation>
    <scope>NUCLEOTIDE SEQUENCE</scope>
    <source>
        <strain evidence="6">KasaAsao</strain>
        <tissue evidence="6">Whole Snail</tissue>
    </source>
</reference>
<dbReference type="EMBL" id="JASAOG010000106">
    <property type="protein sequence ID" value="KAK0051210.1"/>
    <property type="molecule type" value="Genomic_DNA"/>
</dbReference>
<accession>A0AAD8BD28</accession>
<evidence type="ECO:0000313" key="6">
    <source>
        <dbReference type="EMBL" id="KAK0051210.1"/>
    </source>
</evidence>
<dbReference type="SMART" id="SM00389">
    <property type="entry name" value="HOX"/>
    <property type="match status" value="1"/>
</dbReference>
<evidence type="ECO:0000256" key="1">
    <source>
        <dbReference type="ARBA" id="ARBA00004123"/>
    </source>
</evidence>
<reference evidence="6" key="1">
    <citation type="journal article" date="2023" name="PLoS Negl. Trop. Dis.">
        <title>A genome sequence for Biomphalaria pfeifferi, the major vector snail for the human-infecting parasite Schistosoma mansoni.</title>
        <authorList>
            <person name="Bu L."/>
            <person name="Lu L."/>
            <person name="Laidemitt M.R."/>
            <person name="Zhang S.M."/>
            <person name="Mutuku M."/>
            <person name="Mkoji G."/>
            <person name="Steinauer M."/>
            <person name="Loker E.S."/>
        </authorList>
    </citation>
    <scope>NUCLEOTIDE SEQUENCE</scope>
    <source>
        <strain evidence="6">KasaAsao</strain>
    </source>
</reference>
<dbReference type="PANTHER" id="PTHR24329:SF543">
    <property type="entry name" value="FI01017P-RELATED"/>
    <property type="match status" value="1"/>
</dbReference>
<dbReference type="PANTHER" id="PTHR24329">
    <property type="entry name" value="HOMEOBOX PROTEIN ARISTALESS"/>
    <property type="match status" value="1"/>
</dbReference>
<name>A0AAD8BD28_BIOPF</name>
<evidence type="ECO:0000259" key="5">
    <source>
        <dbReference type="PROSITE" id="PS50071"/>
    </source>
</evidence>
<dbReference type="InterPro" id="IPR050649">
    <property type="entry name" value="Paired_Homeobox_TFs"/>
</dbReference>
<dbReference type="GO" id="GO:0000981">
    <property type="term" value="F:DNA-binding transcription factor activity, RNA polymerase II-specific"/>
    <property type="evidence" value="ECO:0007669"/>
    <property type="project" value="TreeGrafter"/>
</dbReference>
<dbReference type="GO" id="GO:0000977">
    <property type="term" value="F:RNA polymerase II transcription regulatory region sequence-specific DNA binding"/>
    <property type="evidence" value="ECO:0007669"/>
    <property type="project" value="TreeGrafter"/>
</dbReference>
<dbReference type="SUPFAM" id="SSF46689">
    <property type="entry name" value="Homeodomain-like"/>
    <property type="match status" value="1"/>
</dbReference>